<evidence type="ECO:0000256" key="1">
    <source>
        <dbReference type="ARBA" id="ARBA00004613"/>
    </source>
</evidence>
<accession>A0ABT5D2C9</accession>
<name>A0ABT5D2C9_9BACT</name>
<comment type="subcellular location">
    <subcellularLocation>
        <location evidence="1">Secreted</location>
    </subcellularLocation>
</comment>
<dbReference type="InterPro" id="IPR028208">
    <property type="entry name" value="Effector_pro_NleD-like"/>
</dbReference>
<feature type="region of interest" description="Disordered" evidence="3">
    <location>
        <begin position="1"/>
        <end position="47"/>
    </location>
</feature>
<feature type="region of interest" description="Disordered" evidence="3">
    <location>
        <begin position="360"/>
        <end position="393"/>
    </location>
</feature>
<evidence type="ECO:0000313" key="4">
    <source>
        <dbReference type="EMBL" id="MDC0707229.1"/>
    </source>
</evidence>
<protein>
    <submittedName>
        <fullName evidence="4">M91 family zinc metallopeptidase</fullName>
    </submittedName>
</protein>
<dbReference type="InterPro" id="IPR001343">
    <property type="entry name" value="Hemolysn_Ca-bd"/>
</dbReference>
<dbReference type="RefSeq" id="WP_272134472.1">
    <property type="nucleotide sequence ID" value="NZ_JAQNDM010000001.1"/>
</dbReference>
<dbReference type="PROSITE" id="PS00330">
    <property type="entry name" value="HEMOLYSIN_CALCIUM"/>
    <property type="match status" value="4"/>
</dbReference>
<proteinExistence type="predicted"/>
<gene>
    <name evidence="4" type="ORF">POL68_01985</name>
</gene>
<feature type="compositionally biased region" description="Polar residues" evidence="3">
    <location>
        <begin position="11"/>
        <end position="25"/>
    </location>
</feature>
<organism evidence="4 5">
    <name type="scientific">Stigmatella ashevillensis</name>
    <dbReference type="NCBI Taxonomy" id="2995309"/>
    <lineage>
        <taxon>Bacteria</taxon>
        <taxon>Pseudomonadati</taxon>
        <taxon>Myxococcota</taxon>
        <taxon>Myxococcia</taxon>
        <taxon>Myxococcales</taxon>
        <taxon>Cystobacterineae</taxon>
        <taxon>Archangiaceae</taxon>
        <taxon>Stigmatella</taxon>
    </lineage>
</organism>
<evidence type="ECO:0000256" key="3">
    <source>
        <dbReference type="SAM" id="MobiDB-lite"/>
    </source>
</evidence>
<dbReference type="Proteomes" id="UP001221838">
    <property type="component" value="Unassembled WGS sequence"/>
</dbReference>
<dbReference type="EMBL" id="JAQNDM010000001">
    <property type="protein sequence ID" value="MDC0707229.1"/>
    <property type="molecule type" value="Genomic_DNA"/>
</dbReference>
<reference evidence="4 5" key="1">
    <citation type="submission" date="2022-11" db="EMBL/GenBank/DDBJ databases">
        <title>Minimal conservation of predation-associated metabolite biosynthetic gene clusters underscores biosynthetic potential of Myxococcota including descriptions for ten novel species: Archangium lansinium sp. nov., Myxococcus landrumus sp. nov., Nannocystis bai.</title>
        <authorList>
            <person name="Ahearne A."/>
            <person name="Stevens C."/>
            <person name="Dowd S."/>
        </authorList>
    </citation>
    <scope>NUCLEOTIDE SEQUENCE [LARGE SCALE GENOMIC DNA]</scope>
    <source>
        <strain evidence="4 5">NCWAL01</strain>
    </source>
</reference>
<dbReference type="InterPro" id="IPR018511">
    <property type="entry name" value="Hemolysin-typ_Ca-bd_CS"/>
</dbReference>
<dbReference type="SUPFAM" id="SSF51120">
    <property type="entry name" value="beta-Roll"/>
    <property type="match status" value="1"/>
</dbReference>
<dbReference type="PRINTS" id="PR00313">
    <property type="entry name" value="CABNDNGRPT"/>
</dbReference>
<dbReference type="PANTHER" id="PTHR38340:SF1">
    <property type="entry name" value="S-LAYER PROTEIN"/>
    <property type="match status" value="1"/>
</dbReference>
<dbReference type="InterPro" id="IPR011049">
    <property type="entry name" value="Serralysin-like_metalloprot_C"/>
</dbReference>
<dbReference type="Pfam" id="PF14891">
    <property type="entry name" value="Peptidase_M91"/>
    <property type="match status" value="1"/>
</dbReference>
<dbReference type="Gene3D" id="2.150.10.10">
    <property type="entry name" value="Serralysin-like metalloprotease, C-terminal"/>
    <property type="match status" value="2"/>
</dbReference>
<dbReference type="InterPro" id="IPR050557">
    <property type="entry name" value="RTX_toxin/Mannuronan_C5-epim"/>
</dbReference>
<keyword evidence="2" id="KW-0964">Secreted</keyword>
<keyword evidence="5" id="KW-1185">Reference proteome</keyword>
<feature type="compositionally biased region" description="Polar residues" evidence="3">
    <location>
        <begin position="34"/>
        <end position="44"/>
    </location>
</feature>
<dbReference type="Pfam" id="PF00353">
    <property type="entry name" value="HemolysinCabind"/>
    <property type="match status" value="3"/>
</dbReference>
<evidence type="ECO:0000256" key="2">
    <source>
        <dbReference type="ARBA" id="ARBA00022525"/>
    </source>
</evidence>
<evidence type="ECO:0000313" key="5">
    <source>
        <dbReference type="Proteomes" id="UP001221838"/>
    </source>
</evidence>
<feature type="region of interest" description="Disordered" evidence="3">
    <location>
        <begin position="175"/>
        <end position="205"/>
    </location>
</feature>
<dbReference type="PANTHER" id="PTHR38340">
    <property type="entry name" value="S-LAYER PROTEIN"/>
    <property type="match status" value="1"/>
</dbReference>
<sequence>MKGQHAAQASKKASGQVPTVSTDASGRTVVDLGSGNNTATVSQTKDGRLVVKSDGHTRTFTAEESRGLIIRGGAGNDTVKVGANVTRAVTIEGGTGNDKLWGGRGRDTLDGGAGDDYLNGGKGNDVLRGSAGRDVAYGLDGKDHLDGGTGRDYLDGGLGSDKLFGQSGADQLIGGRDNDRLEGGSGNDTLAGGFGRDTLQGGHGRDSLYIQRDDSVRQGGQDNRSFVDMSTASGLGSSISVSGSAEFRAQVQSDLDALRSLPTGQRMLRGLDATGKPIQILSTRKPSEGSSALPTGDLYTNKDRTHLLSTSAQISYNSNMTDLSSITPEKVRREEWQVLPPSVGLFHELAHAHDFLTGELDRRSTNGTPNAELSATGLPHNGTPSHRPSENDLRAELSLPRRTSYYLRG</sequence>
<comment type="caution">
    <text evidence="4">The sequence shown here is derived from an EMBL/GenBank/DDBJ whole genome shotgun (WGS) entry which is preliminary data.</text>
</comment>